<name>A0A6I8NAZ3_ORNAN</name>
<dbReference type="PANTHER" id="PTHR11461:SF30">
    <property type="entry name" value="HEPARIN COFACTOR 2"/>
    <property type="match status" value="1"/>
</dbReference>
<dbReference type="Gene3D" id="2.30.39.10">
    <property type="entry name" value="Alpha-1-antitrypsin, domain 1"/>
    <property type="match status" value="1"/>
</dbReference>
<dbReference type="OrthoDB" id="1063785at2759"/>
<feature type="signal peptide" evidence="4">
    <location>
        <begin position="1"/>
        <end position="19"/>
    </location>
</feature>
<evidence type="ECO:0000256" key="4">
    <source>
        <dbReference type="SAM" id="SignalP"/>
    </source>
</evidence>
<dbReference type="RefSeq" id="XP_028905052.1">
    <property type="nucleotide sequence ID" value="XM_029049219.2"/>
</dbReference>
<dbReference type="Bgee" id="ENSOANG00000045569">
    <property type="expression patterns" value="Expressed in liver and 4 other cell types or tissues"/>
</dbReference>
<dbReference type="GeneID" id="100088758"/>
<dbReference type="InterPro" id="IPR033831">
    <property type="entry name" value="HCII_serpin_dom"/>
</dbReference>
<dbReference type="Pfam" id="PF00079">
    <property type="entry name" value="Serpin"/>
    <property type="match status" value="1"/>
</dbReference>
<dbReference type="Proteomes" id="UP000002279">
    <property type="component" value="Unplaced"/>
</dbReference>
<dbReference type="FunCoup" id="A0A6I8NAZ3">
    <property type="interactions" value="244"/>
</dbReference>
<comment type="similarity">
    <text evidence="1 2">Belongs to the serpin family.</text>
</comment>
<dbReference type="GO" id="GO:0007596">
    <property type="term" value="P:blood coagulation"/>
    <property type="evidence" value="ECO:0007669"/>
    <property type="project" value="InterPro"/>
</dbReference>
<dbReference type="InterPro" id="IPR042178">
    <property type="entry name" value="Serpin_sf_1"/>
</dbReference>
<keyword evidence="7" id="KW-1185">Reference proteome</keyword>
<dbReference type="FunFam" id="2.30.39.10:FF:000002">
    <property type="entry name" value="Serpin family D member 1"/>
    <property type="match status" value="1"/>
</dbReference>
<sequence>MKPGLGWLAATLLLQAALGAGPQPGGRAAAPGWRRADNGSGGAPPFLPARFHQEDTVTDDLIPEDGRGRAGGEEEEEEEDYLDLDKILGGDGDDEDYADVVDAAPEADPAGGAGGVLRLFQGKTRLQRLNLLNARFAFRMYRALRDGANGSDNLLLAPVGISAALSMVSLGLRGGTRRQLLGPLGFEDFVNASDSYDGRTVHGLFRKLTHRLFRRDFGFTLRAVNDLYVRKGLALRDGFRSQLREYYFAEPQPADFADPAFVAAANRRVRGLTKGLIKEALADVDPATVMMILNCLYFKGTWENKFPAEMTHKRNFRLNEREVVKVPMMQTKGNFLAANDHVLDCDVLRLPYVGNISMLVVVPHKLAGMRALESQLTPGVVDGWRRSMTNRTREVLLPRFRLEKKYDLVEALRSVGITDLFDQNGDYSGMTDGKIIIHQFKHQSTITVNEEGTQAAAVTAVGFMPLSTQVRFVVDRPLLFLVYEHRTGCLLFVGRVADPGRS</sequence>
<organism evidence="6 7">
    <name type="scientific">Ornithorhynchus anatinus</name>
    <name type="common">Duckbill platypus</name>
    <dbReference type="NCBI Taxonomy" id="9258"/>
    <lineage>
        <taxon>Eukaryota</taxon>
        <taxon>Metazoa</taxon>
        <taxon>Chordata</taxon>
        <taxon>Craniata</taxon>
        <taxon>Vertebrata</taxon>
        <taxon>Euteleostomi</taxon>
        <taxon>Mammalia</taxon>
        <taxon>Monotremata</taxon>
        <taxon>Ornithorhynchidae</taxon>
        <taxon>Ornithorhynchus</taxon>
    </lineage>
</organism>
<dbReference type="InParanoid" id="A0A6I8NAZ3"/>
<dbReference type="PANTHER" id="PTHR11461">
    <property type="entry name" value="SERINE PROTEASE INHIBITOR, SERPIN"/>
    <property type="match status" value="1"/>
</dbReference>
<reference evidence="6" key="2">
    <citation type="submission" date="2025-09" db="UniProtKB">
        <authorList>
            <consortium name="Ensembl"/>
        </authorList>
    </citation>
    <scope>IDENTIFICATION</scope>
    <source>
        <strain evidence="6">Glennie</strain>
    </source>
</reference>
<dbReference type="CTD" id="3053"/>
<accession>A0A6I8NAZ3</accession>
<evidence type="ECO:0000256" key="3">
    <source>
        <dbReference type="SAM" id="MobiDB-lite"/>
    </source>
</evidence>
<protein>
    <submittedName>
        <fullName evidence="6">Serpin family D member 1</fullName>
    </submittedName>
</protein>
<dbReference type="SMART" id="SM00093">
    <property type="entry name" value="SERPIN"/>
    <property type="match status" value="1"/>
</dbReference>
<evidence type="ECO:0000313" key="6">
    <source>
        <dbReference type="Ensembl" id="ENSOANP00000038357.1"/>
    </source>
</evidence>
<dbReference type="InterPro" id="IPR000215">
    <property type="entry name" value="Serpin_fam"/>
</dbReference>
<gene>
    <name evidence="6" type="primary">SERPIND1</name>
</gene>
<dbReference type="InterPro" id="IPR036186">
    <property type="entry name" value="Serpin_sf"/>
</dbReference>
<dbReference type="Ensembl" id="ENSOANT00000072870.1">
    <property type="protein sequence ID" value="ENSOANP00000038357.1"/>
    <property type="gene ID" value="ENSOANG00000045569.1"/>
</dbReference>
<dbReference type="AlphaFoldDB" id="A0A6I8NAZ3"/>
<feature type="domain" description="Serpin" evidence="5">
    <location>
        <begin position="138"/>
        <end position="499"/>
    </location>
</feature>
<dbReference type="GeneTree" id="ENSGT00940000158664"/>
<dbReference type="PRINTS" id="PR00780">
    <property type="entry name" value="LEUSERPINII"/>
</dbReference>
<dbReference type="SUPFAM" id="SSF56574">
    <property type="entry name" value="Serpins"/>
    <property type="match status" value="1"/>
</dbReference>
<feature type="compositionally biased region" description="Low complexity" evidence="3">
    <location>
        <begin position="22"/>
        <end position="33"/>
    </location>
</feature>
<evidence type="ECO:0000256" key="1">
    <source>
        <dbReference type="ARBA" id="ARBA00009500"/>
    </source>
</evidence>
<dbReference type="GO" id="GO:0004867">
    <property type="term" value="F:serine-type endopeptidase inhibitor activity"/>
    <property type="evidence" value="ECO:0000318"/>
    <property type="project" value="GO_Central"/>
</dbReference>
<dbReference type="Gene3D" id="3.30.497.10">
    <property type="entry name" value="Antithrombin, subunit I, domain 2"/>
    <property type="match status" value="1"/>
</dbReference>
<dbReference type="CDD" id="cd02047">
    <property type="entry name" value="serpinD1_HCF2"/>
    <property type="match status" value="1"/>
</dbReference>
<feature type="region of interest" description="Disordered" evidence="3">
    <location>
        <begin position="22"/>
        <end position="47"/>
    </location>
</feature>
<dbReference type="InterPro" id="IPR042185">
    <property type="entry name" value="Serpin_sf_2"/>
</dbReference>
<evidence type="ECO:0000256" key="2">
    <source>
        <dbReference type="RuleBase" id="RU000411"/>
    </source>
</evidence>
<proteinExistence type="inferred from homology"/>
<keyword evidence="4" id="KW-0732">Signal</keyword>
<feature type="chain" id="PRO_5026142284" evidence="4">
    <location>
        <begin position="20"/>
        <end position="502"/>
    </location>
</feature>
<dbReference type="GO" id="GO:0005615">
    <property type="term" value="C:extracellular space"/>
    <property type="evidence" value="ECO:0000318"/>
    <property type="project" value="GO_Central"/>
</dbReference>
<dbReference type="OMA" id="NYNLVEP"/>
<dbReference type="KEGG" id="oaa:100088758"/>
<evidence type="ECO:0000259" key="5">
    <source>
        <dbReference type="SMART" id="SM00093"/>
    </source>
</evidence>
<dbReference type="InterPro" id="IPR023796">
    <property type="entry name" value="Serpin_dom"/>
</dbReference>
<evidence type="ECO:0000313" key="7">
    <source>
        <dbReference type="Proteomes" id="UP000002279"/>
    </source>
</evidence>
<reference evidence="6" key="1">
    <citation type="submission" date="2025-08" db="UniProtKB">
        <authorList>
            <consortium name="Ensembl"/>
        </authorList>
    </citation>
    <scope>IDENTIFICATION</scope>
    <source>
        <strain evidence="6">Glennie</strain>
    </source>
</reference>